<name>A0A6S6UF57_9BACT</name>
<evidence type="ECO:0000259" key="2">
    <source>
        <dbReference type="Pfam" id="PF01494"/>
    </source>
</evidence>
<dbReference type="PANTHER" id="PTHR43747:SF1">
    <property type="entry name" value="SLR1998 PROTEIN"/>
    <property type="match status" value="1"/>
</dbReference>
<proteinExistence type="predicted"/>
<dbReference type="Pfam" id="PF01494">
    <property type="entry name" value="FAD_binding_3"/>
    <property type="match status" value="1"/>
</dbReference>
<evidence type="ECO:0000256" key="1">
    <source>
        <dbReference type="SAM" id="Coils"/>
    </source>
</evidence>
<feature type="coiled-coil region" evidence="1">
    <location>
        <begin position="477"/>
        <end position="504"/>
    </location>
</feature>
<dbReference type="SUPFAM" id="SSF51905">
    <property type="entry name" value="FAD/NAD(P)-binding domain"/>
    <property type="match status" value="1"/>
</dbReference>
<feature type="domain" description="FAD-binding" evidence="2">
    <location>
        <begin position="5"/>
        <end position="217"/>
    </location>
</feature>
<dbReference type="AlphaFoldDB" id="A0A6S6UF57"/>
<dbReference type="GO" id="GO:0071949">
    <property type="term" value="F:FAD binding"/>
    <property type="evidence" value="ECO:0007669"/>
    <property type="project" value="InterPro"/>
</dbReference>
<keyword evidence="1" id="KW-0175">Coiled coil</keyword>
<dbReference type="InterPro" id="IPR036188">
    <property type="entry name" value="FAD/NAD-bd_sf"/>
</dbReference>
<dbReference type="InterPro" id="IPR002938">
    <property type="entry name" value="FAD-bd"/>
</dbReference>
<dbReference type="EMBL" id="CACVAQ010000366">
    <property type="protein sequence ID" value="CAA6825639.1"/>
    <property type="molecule type" value="Genomic_DNA"/>
</dbReference>
<sequence length="563" mass="64409">MNNQYDVAILGGGLAGLTLAMQLKQEEPTIRIVVLEMRKTEAPDSAHKVGESTVELGTYYLREVLGLKDYLDEYQLPKIGLRFYFSPQVKEKIDQRVELGAKETLPVPSHQIDRGIFENELTKRLLDMGVEVVLGARIKDVNLDHQEGHTVTYSKAGETHQITCNWVSDATGRAGLLKRKLGFEKPLEHNINAVWFRVKGEIDVTDWSDNEAWQNTLPSGLRRLGTIHFMGKGYWVWLIPLVSGNTSVGIVADPRFHDFATFNKLDKAMNWLAENEPLCAEKLEPYRDGVIDFRALKHYSHNSGRFYSTEKWGVVGEAGAFLDPFYSPGTDFISIGNTWMSDLILRDFRGEDVASRAIIYERVHSAFFNSWVPIYNQQYELFGNTQVMLVKILWDWGVYWAIPTLLFTNKGYINLEVLRALFTNRNSLGIRLGKLNVQMQQFFRAWNQCSDEAFVNTFIDFFEVPFLKKLHLDLEKQHSVENLIAQCEENLNILEQMAAEIYRKVSAKEKGTPKDMKINPYQFSLELTNEALLEQATQKGAIDTTASISNDLEMVWLNEKLPV</sequence>
<dbReference type="PANTHER" id="PTHR43747">
    <property type="entry name" value="FAD-BINDING PROTEIN"/>
    <property type="match status" value="1"/>
</dbReference>
<dbReference type="Gene3D" id="3.50.50.60">
    <property type="entry name" value="FAD/NAD(P)-binding domain"/>
    <property type="match status" value="1"/>
</dbReference>
<protein>
    <submittedName>
        <fullName evidence="3">FIG022199: FAD-binding protein</fullName>
    </submittedName>
</protein>
<reference evidence="3" key="1">
    <citation type="submission" date="2020-01" db="EMBL/GenBank/DDBJ databases">
        <authorList>
            <person name="Meier V. D."/>
            <person name="Meier V D."/>
        </authorList>
    </citation>
    <scope>NUCLEOTIDE SEQUENCE</scope>
    <source>
        <strain evidence="3">HLG_WM_MAG_10</strain>
    </source>
</reference>
<dbReference type="InterPro" id="IPR050816">
    <property type="entry name" value="Flavin-dep_Halogenase_NPB"/>
</dbReference>
<gene>
    <name evidence="3" type="ORF">HELGO_WM20364</name>
</gene>
<organism evidence="3">
    <name type="scientific">uncultured Aureispira sp</name>
    <dbReference type="NCBI Taxonomy" id="1331704"/>
    <lineage>
        <taxon>Bacteria</taxon>
        <taxon>Pseudomonadati</taxon>
        <taxon>Bacteroidota</taxon>
        <taxon>Saprospiria</taxon>
        <taxon>Saprospirales</taxon>
        <taxon>Saprospiraceae</taxon>
        <taxon>Aureispira</taxon>
        <taxon>environmental samples</taxon>
    </lineage>
</organism>
<evidence type="ECO:0000313" key="3">
    <source>
        <dbReference type="EMBL" id="CAA6825639.1"/>
    </source>
</evidence>
<accession>A0A6S6UF57</accession>